<keyword evidence="3" id="KW-1185">Reference proteome</keyword>
<accession>A0A8T2E3H1</accession>
<protein>
    <submittedName>
        <fullName evidence="2">Uncharacterized protein</fullName>
    </submittedName>
</protein>
<gene>
    <name evidence="2" type="ORF">ISN45_At04g039950</name>
</gene>
<feature type="region of interest" description="Disordered" evidence="1">
    <location>
        <begin position="41"/>
        <end position="61"/>
    </location>
</feature>
<sequence length="61" mass="7191">MLQELQKLEVEHETMMRKLYELMNTHSLNKKKMEETQNVLEGRETIEASSPSTVTTNDEEH</sequence>
<dbReference type="Proteomes" id="UP000694240">
    <property type="component" value="Chromosome 4"/>
</dbReference>
<comment type="caution">
    <text evidence="2">The sequence shown here is derived from an EMBL/GenBank/DDBJ whole genome shotgun (WGS) entry which is preliminary data.</text>
</comment>
<reference evidence="2 3" key="1">
    <citation type="submission" date="2020-12" db="EMBL/GenBank/DDBJ databases">
        <title>Concerted genomic and epigenomic changes stabilize Arabidopsis allopolyploids.</title>
        <authorList>
            <person name="Chen Z."/>
        </authorList>
    </citation>
    <scope>NUCLEOTIDE SEQUENCE [LARGE SCALE GENOMIC DNA]</scope>
    <source>
        <strain evidence="2">Allo738</strain>
        <tissue evidence="2">Leaf</tissue>
    </source>
</reference>
<dbReference type="PANTHER" id="PTHR37718:SF2">
    <property type="entry name" value="OS03G0205150 PROTEIN"/>
    <property type="match status" value="1"/>
</dbReference>
<evidence type="ECO:0000313" key="3">
    <source>
        <dbReference type="Proteomes" id="UP000694240"/>
    </source>
</evidence>
<dbReference type="PANTHER" id="PTHR37718">
    <property type="entry name" value="BNAC03G61340D PROTEIN"/>
    <property type="match status" value="1"/>
</dbReference>
<feature type="compositionally biased region" description="Polar residues" evidence="1">
    <location>
        <begin position="47"/>
        <end position="61"/>
    </location>
</feature>
<proteinExistence type="predicted"/>
<evidence type="ECO:0000256" key="1">
    <source>
        <dbReference type="SAM" id="MobiDB-lite"/>
    </source>
</evidence>
<organism evidence="2 3">
    <name type="scientific">Arabidopsis thaliana x Arabidopsis arenosa</name>
    <dbReference type="NCBI Taxonomy" id="1240361"/>
    <lineage>
        <taxon>Eukaryota</taxon>
        <taxon>Viridiplantae</taxon>
        <taxon>Streptophyta</taxon>
        <taxon>Embryophyta</taxon>
        <taxon>Tracheophyta</taxon>
        <taxon>Spermatophyta</taxon>
        <taxon>Magnoliopsida</taxon>
        <taxon>eudicotyledons</taxon>
        <taxon>Gunneridae</taxon>
        <taxon>Pentapetalae</taxon>
        <taxon>rosids</taxon>
        <taxon>malvids</taxon>
        <taxon>Brassicales</taxon>
        <taxon>Brassicaceae</taxon>
        <taxon>Camelineae</taxon>
        <taxon>Arabidopsis</taxon>
    </lineage>
</organism>
<evidence type="ECO:0000313" key="2">
    <source>
        <dbReference type="EMBL" id="KAG7618775.1"/>
    </source>
</evidence>
<name>A0A8T2E3H1_9BRAS</name>
<dbReference type="EMBL" id="JAEFBK010000004">
    <property type="protein sequence ID" value="KAG7618775.1"/>
    <property type="molecule type" value="Genomic_DNA"/>
</dbReference>
<dbReference type="AlphaFoldDB" id="A0A8T2E3H1"/>